<proteinExistence type="predicted"/>
<dbReference type="InterPro" id="IPR029058">
    <property type="entry name" value="AB_hydrolase_fold"/>
</dbReference>
<feature type="domain" description="AB hydrolase-1" evidence="1">
    <location>
        <begin position="64"/>
        <end position="302"/>
    </location>
</feature>
<dbReference type="GO" id="GO:0016787">
    <property type="term" value="F:hydrolase activity"/>
    <property type="evidence" value="ECO:0007669"/>
    <property type="project" value="UniProtKB-KW"/>
</dbReference>
<accession>A0ABS1T8A3</accession>
<comment type="caution">
    <text evidence="2">The sequence shown here is derived from an EMBL/GenBank/DDBJ whole genome shotgun (WGS) entry which is preliminary data.</text>
</comment>
<dbReference type="InterPro" id="IPR000073">
    <property type="entry name" value="AB_hydrolase_1"/>
</dbReference>
<dbReference type="SUPFAM" id="SSF53474">
    <property type="entry name" value="alpha/beta-Hydrolases"/>
    <property type="match status" value="1"/>
</dbReference>
<dbReference type="Pfam" id="PF00561">
    <property type="entry name" value="Abhydrolase_1"/>
    <property type="match status" value="1"/>
</dbReference>
<organism evidence="2 3">
    <name type="scientific">Clostridium rhizosphaerae</name>
    <dbReference type="NCBI Taxonomy" id="2803861"/>
    <lineage>
        <taxon>Bacteria</taxon>
        <taxon>Bacillati</taxon>
        <taxon>Bacillota</taxon>
        <taxon>Clostridia</taxon>
        <taxon>Eubacteriales</taxon>
        <taxon>Clostridiaceae</taxon>
        <taxon>Clostridium</taxon>
    </lineage>
</organism>
<evidence type="ECO:0000313" key="2">
    <source>
        <dbReference type="EMBL" id="MBL4934579.1"/>
    </source>
</evidence>
<dbReference type="PANTHER" id="PTHR46438">
    <property type="entry name" value="ALPHA/BETA-HYDROLASES SUPERFAMILY PROTEIN"/>
    <property type="match status" value="1"/>
</dbReference>
<evidence type="ECO:0000313" key="3">
    <source>
        <dbReference type="Proteomes" id="UP000632377"/>
    </source>
</evidence>
<dbReference type="EMBL" id="JAESWC010000001">
    <property type="protein sequence ID" value="MBL4934579.1"/>
    <property type="molecule type" value="Genomic_DNA"/>
</dbReference>
<dbReference type="Gene3D" id="3.40.50.1820">
    <property type="entry name" value="alpha/beta hydrolase"/>
    <property type="match status" value="1"/>
</dbReference>
<sequence>MKKILKSKPFIILLALVSLSSIGAIWQSLMVSSEKNKYTAVGNFVDVGAYNAHYYTKGSGNTTFVFISGAGTPCTYTDYYYLQNELSKYGQTISFDHAGLGWSSKTNTKRDIDNLTDELSIIINKLAKDNKVILIAHSLGSMEAIRYTQRNPERVLGIIFLDGGSPEFYSKDSELKSFALNRTLAASRFTGVDRLLGECGVLLPIYGESTRYKNLPESVRQIDKVMYYKCIGSYSNFENIKYINENAEKVLSAKRLGNIPILLLSSDSGSSWKEAQDKLAKWSDNSEQITIDNAVHYLYWSNTKDVIKYIDTFLSKLSIHIGV</sequence>
<reference evidence="2 3" key="1">
    <citation type="submission" date="2021-01" db="EMBL/GenBank/DDBJ databases">
        <title>Genome public.</title>
        <authorList>
            <person name="Liu C."/>
            <person name="Sun Q."/>
        </authorList>
    </citation>
    <scope>NUCLEOTIDE SEQUENCE [LARGE SCALE GENOMIC DNA]</scope>
    <source>
        <strain evidence="2 3">YIM B02515</strain>
    </source>
</reference>
<protein>
    <submittedName>
        <fullName evidence="2">Alpha/beta hydrolase</fullName>
    </submittedName>
</protein>
<evidence type="ECO:0000259" key="1">
    <source>
        <dbReference type="Pfam" id="PF00561"/>
    </source>
</evidence>
<dbReference type="Proteomes" id="UP000632377">
    <property type="component" value="Unassembled WGS sequence"/>
</dbReference>
<name>A0ABS1T8A3_9CLOT</name>
<gene>
    <name evidence="2" type="ORF">JK636_02275</name>
</gene>
<keyword evidence="3" id="KW-1185">Reference proteome</keyword>
<dbReference type="RefSeq" id="WP_202747209.1">
    <property type="nucleotide sequence ID" value="NZ_JAESWC010000001.1"/>
</dbReference>
<keyword evidence="2" id="KW-0378">Hydrolase</keyword>